<dbReference type="Gene3D" id="1.10.10.1100">
    <property type="entry name" value="BFD-like [2Fe-2S]-binding domain"/>
    <property type="match status" value="1"/>
</dbReference>
<dbReference type="EMBL" id="JAXAFO010000001">
    <property type="protein sequence ID" value="MDX6847717.1"/>
    <property type="molecule type" value="Genomic_DNA"/>
</dbReference>
<keyword evidence="4" id="KW-0004">4Fe-4S</keyword>
<dbReference type="InterPro" id="IPR027467">
    <property type="entry name" value="MopterinOxRdtase_cofactor_BS"/>
</dbReference>
<dbReference type="Gene3D" id="3.40.228.10">
    <property type="entry name" value="Dimethylsulfoxide Reductase, domain 2"/>
    <property type="match status" value="1"/>
</dbReference>
<keyword evidence="13" id="KW-1185">Reference proteome</keyword>
<evidence type="ECO:0000256" key="4">
    <source>
        <dbReference type="ARBA" id="ARBA00022485"/>
    </source>
</evidence>
<evidence type="ECO:0000256" key="7">
    <source>
        <dbReference type="ARBA" id="ARBA00023002"/>
    </source>
</evidence>
<comment type="caution">
    <text evidence="12">The sequence shown here is derived from an EMBL/GenBank/DDBJ whole genome shotgun (WGS) entry which is preliminary data.</text>
</comment>
<dbReference type="PANTHER" id="PTHR43105">
    <property type="entry name" value="RESPIRATORY NITRATE REDUCTASE"/>
    <property type="match status" value="1"/>
</dbReference>
<evidence type="ECO:0000256" key="3">
    <source>
        <dbReference type="ARBA" id="ARBA00008747"/>
    </source>
</evidence>
<reference evidence="12 13" key="1">
    <citation type="submission" date="2023-11" db="EMBL/GenBank/DDBJ databases">
        <title>Gilvimarinus fulvus sp. nov., isolated from the surface of Kelp.</title>
        <authorList>
            <person name="Sun Y.Y."/>
            <person name="Gong Y."/>
            <person name="Du Z.J."/>
        </authorList>
    </citation>
    <scope>NUCLEOTIDE SEQUENCE [LARGE SCALE GENOMIC DNA]</scope>
    <source>
        <strain evidence="12 13">SDUM040013</strain>
    </source>
</reference>
<comment type="similarity">
    <text evidence="3">Belongs to the prokaryotic molybdopterin-containing oxidoreductase family. NasA/NapA/NarB subfamily.</text>
</comment>
<evidence type="ECO:0000259" key="11">
    <source>
        <dbReference type="PROSITE" id="PS51669"/>
    </source>
</evidence>
<keyword evidence="10" id="KW-0534">Nitrate assimilation</keyword>
<keyword evidence="6" id="KW-0479">Metal-binding</keyword>
<evidence type="ECO:0000313" key="13">
    <source>
        <dbReference type="Proteomes" id="UP001273505"/>
    </source>
</evidence>
<feature type="domain" description="4Fe-4S Mo/W bis-MGD-type" evidence="11">
    <location>
        <begin position="14"/>
        <end position="75"/>
    </location>
</feature>
<proteinExistence type="inferred from homology"/>
<dbReference type="InterPro" id="IPR006657">
    <property type="entry name" value="MoPterin_dinucl-bd_dom"/>
</dbReference>
<dbReference type="Proteomes" id="UP001273505">
    <property type="component" value="Unassembled WGS sequence"/>
</dbReference>
<dbReference type="RefSeq" id="WP_302724323.1">
    <property type="nucleotide sequence ID" value="NZ_JAULRU010000797.1"/>
</dbReference>
<evidence type="ECO:0000256" key="8">
    <source>
        <dbReference type="ARBA" id="ARBA00023004"/>
    </source>
</evidence>
<dbReference type="InterPro" id="IPR050123">
    <property type="entry name" value="Prok_molybdopt-oxidoreductase"/>
</dbReference>
<organism evidence="12 13">
    <name type="scientific">Gilvimarinus gilvus</name>
    <dbReference type="NCBI Taxonomy" id="3058038"/>
    <lineage>
        <taxon>Bacteria</taxon>
        <taxon>Pseudomonadati</taxon>
        <taxon>Pseudomonadota</taxon>
        <taxon>Gammaproteobacteria</taxon>
        <taxon>Cellvibrionales</taxon>
        <taxon>Cellvibrionaceae</taxon>
        <taxon>Gilvimarinus</taxon>
    </lineage>
</organism>
<protein>
    <submittedName>
        <fullName evidence="12">Molybdopterin-dependent oxidoreductase</fullName>
    </submittedName>
</protein>
<evidence type="ECO:0000256" key="5">
    <source>
        <dbReference type="ARBA" id="ARBA00022505"/>
    </source>
</evidence>
<dbReference type="Pfam" id="PF01568">
    <property type="entry name" value="Molydop_binding"/>
    <property type="match status" value="1"/>
</dbReference>
<keyword evidence="5" id="KW-0500">Molybdenum</keyword>
<evidence type="ECO:0000313" key="12">
    <source>
        <dbReference type="EMBL" id="MDX6847717.1"/>
    </source>
</evidence>
<dbReference type="InterPro" id="IPR007419">
    <property type="entry name" value="BFD-like_2Fe2S-bd_dom"/>
</dbReference>
<sequence>MSNPVMAADNIIAREKVATTCCYCGVGCGVDAEVEQVANEPSKVVAVAGSQSHPANLGRLCVKGSSLHETQSSPDRLLQPMLYGNPVDWDTALDTSADKFRQIIAEHGPDAVAFYLSGQLLTEDYYVANKLMKGFIGTSNIDTNSRLCMASAVVAHKRAFGSDAVPACYEDLEQTDLLFIVGSNAAYAHPVLFQRIAKAREERPEMQVVVIDPRRTATCDIADIHLPLRPGSDAFFFNGLLAYLARNNKLDQSFIDAHTNGFDTALAQASEQCPDTADVAKACDIPEADVESAYKLFAQQEKVITFFSQGINQSSSGVDKGNAIINCHLATGKIGKPGSAPFSITGQPNAMGGREVGGLANQLAAHMGFDKPEDIERVKTFWDAPNMAQSNGLKAVDMFRAIEEGKIKAVWIMATNPAVTLPEAGRVRRALEQCDWVMVSDCIGNTDTAKLAHAVLPATTWSEKHGTVTNSERCISLQKGFLPAPGEARHDWQIICQFAAKLGFGKDFDYTHQADIFREHAALSALDNDHARAFNISAMQDITNNDYENLKPIRWPVTATAGEGTDRLFSDGRFYTPDQRANFVAIDARLPVHAASLDQVVLNTGRVRDQWHTMSRTGTASKLLAHVDEPYIDIHPKDIEQFHLIPGDLAVLANGSAKYFGRVQATESQRRGEVFVPMHWNNKYAVSSCADDLVNPEVDPLSGQPEFKHTPVRLKPFRQAWNGFLLSTEDIQPKAEYWAKITLDQGYKFRLADGTKPDDWLAWVSGQFPDVSDWVRVQDSNDQFFRAAGFIDGVLKVVFSAATDKTSAREMRWLDSQLNTKIDANTRFAILAGVPGAGVEDVGNIICSCFQVGENTIKKAIAGGCTDAESLGEKLKCGTNCGSCIPELKALFK</sequence>
<evidence type="ECO:0000256" key="6">
    <source>
        <dbReference type="ARBA" id="ARBA00022723"/>
    </source>
</evidence>
<dbReference type="PROSITE" id="PS00551">
    <property type="entry name" value="MOLYBDOPTERIN_PROK_1"/>
    <property type="match status" value="1"/>
</dbReference>
<accession>A0ABU4RS55</accession>
<comment type="cofactor">
    <cofactor evidence="1">
        <name>Mo-bis(molybdopterin guanine dinucleotide)</name>
        <dbReference type="ChEBI" id="CHEBI:60539"/>
    </cofactor>
</comment>
<dbReference type="CDD" id="cd02791">
    <property type="entry name" value="MopB_CT_Nitrate-R-NapA-like"/>
    <property type="match status" value="1"/>
</dbReference>
<dbReference type="InterPro" id="IPR006656">
    <property type="entry name" value="Mopterin_OxRdtase"/>
</dbReference>
<dbReference type="Gene3D" id="2.40.40.20">
    <property type="match status" value="1"/>
</dbReference>
<name>A0ABU4RS55_9GAMM</name>
<dbReference type="SMART" id="SM00926">
    <property type="entry name" value="Molybdop_Fe4S4"/>
    <property type="match status" value="1"/>
</dbReference>
<dbReference type="Pfam" id="PF00384">
    <property type="entry name" value="Molybdopterin"/>
    <property type="match status" value="1"/>
</dbReference>
<evidence type="ECO:0000256" key="10">
    <source>
        <dbReference type="ARBA" id="ARBA00023063"/>
    </source>
</evidence>
<gene>
    <name evidence="12" type="ORF">SCD92_00005</name>
</gene>
<dbReference type="InterPro" id="IPR006963">
    <property type="entry name" value="Mopterin_OxRdtase_4Fe-4S_dom"/>
</dbReference>
<dbReference type="PROSITE" id="PS51669">
    <property type="entry name" value="4FE4S_MOW_BIS_MGD"/>
    <property type="match status" value="1"/>
</dbReference>
<evidence type="ECO:0000256" key="9">
    <source>
        <dbReference type="ARBA" id="ARBA00023014"/>
    </source>
</evidence>
<dbReference type="SUPFAM" id="SSF53706">
    <property type="entry name" value="Formate dehydrogenase/DMSO reductase, domains 1-3"/>
    <property type="match status" value="1"/>
</dbReference>
<dbReference type="InterPro" id="IPR041854">
    <property type="entry name" value="BFD-like_2Fe2S-bd_dom_sf"/>
</dbReference>
<evidence type="ECO:0000256" key="2">
    <source>
        <dbReference type="ARBA" id="ARBA00001966"/>
    </source>
</evidence>
<dbReference type="Gene3D" id="2.20.25.90">
    <property type="entry name" value="ADC-like domains"/>
    <property type="match status" value="1"/>
</dbReference>
<keyword evidence="7" id="KW-0560">Oxidoreductase</keyword>
<dbReference type="CDD" id="cd02754">
    <property type="entry name" value="MopB_Nitrate-R-NapA-like"/>
    <property type="match status" value="1"/>
</dbReference>
<dbReference type="Pfam" id="PF04879">
    <property type="entry name" value="Molybdop_Fe4S4"/>
    <property type="match status" value="1"/>
</dbReference>
<keyword evidence="8" id="KW-0408">Iron</keyword>
<dbReference type="InterPro" id="IPR009010">
    <property type="entry name" value="Asp_de-COase-like_dom_sf"/>
</dbReference>
<dbReference type="SUPFAM" id="SSF50692">
    <property type="entry name" value="ADC-like"/>
    <property type="match status" value="1"/>
</dbReference>
<dbReference type="Pfam" id="PF04324">
    <property type="entry name" value="Fer2_BFD"/>
    <property type="match status" value="1"/>
</dbReference>
<keyword evidence="9" id="KW-0411">Iron-sulfur</keyword>
<dbReference type="Gene3D" id="3.40.50.740">
    <property type="match status" value="1"/>
</dbReference>
<dbReference type="InterPro" id="IPR041957">
    <property type="entry name" value="CT_Nitrate-R-NapA-like"/>
</dbReference>
<evidence type="ECO:0000256" key="1">
    <source>
        <dbReference type="ARBA" id="ARBA00001942"/>
    </source>
</evidence>
<dbReference type="PANTHER" id="PTHR43105:SF9">
    <property type="entry name" value="NADPH-FE(3+) OXIDOREDUCTASE SUBUNIT ALPHA"/>
    <property type="match status" value="1"/>
</dbReference>
<comment type="cofactor">
    <cofactor evidence="2">
        <name>[4Fe-4S] cluster</name>
        <dbReference type="ChEBI" id="CHEBI:49883"/>
    </cofactor>
</comment>